<sequence length="345" mass="37732">MHFSTVFTTAATLLAIAPNYVVAINEDCIVSLVPDGGSFARKTLRSSPGQQHDIQWGKYAFTIRVENGCAGKKTAGTIPPAHFVSVGRAASLKPTSILRDGDPRPPTAVYPPRQPPRTEGRRTRYGSSGVLISLKTNTPNKMSNTSTTTPAGATQQPQQDNQQPPPPPPPFNGTHPVYHYTALGVAGLGLLALALPPRTWGFRSTLLSSSVFISSNQLAHDYTGRSFVQRWSERTEKLEAAINSGDSDETRRIKEAIRAEKLRRREALPEEERRRLEALDRAKTKSSWFREWDEKEKQALADGRGYGGLIMDTVKEAFGVDEEKPAAADADKAKEAADKKPDGAK</sequence>
<feature type="compositionally biased region" description="Low complexity" evidence="1">
    <location>
        <begin position="147"/>
        <end position="162"/>
    </location>
</feature>
<feature type="region of interest" description="Disordered" evidence="1">
    <location>
        <begin position="322"/>
        <end position="345"/>
    </location>
</feature>
<protein>
    <submittedName>
        <fullName evidence="3">Uncharacterized protein</fullName>
    </submittedName>
</protein>
<keyword evidence="2" id="KW-0732">Signal</keyword>
<dbReference type="Proteomes" id="UP000294847">
    <property type="component" value="Chromosome 3"/>
</dbReference>
<evidence type="ECO:0000256" key="1">
    <source>
        <dbReference type="SAM" id="MobiDB-lite"/>
    </source>
</evidence>
<feature type="compositionally biased region" description="Polar residues" evidence="1">
    <location>
        <begin position="134"/>
        <end position="146"/>
    </location>
</feature>
<feature type="chain" id="PRO_5020868071" evidence="2">
    <location>
        <begin position="24"/>
        <end position="345"/>
    </location>
</feature>
<proteinExistence type="predicted"/>
<evidence type="ECO:0000256" key="2">
    <source>
        <dbReference type="SAM" id="SignalP"/>
    </source>
</evidence>
<dbReference type="AlphaFoldDB" id="A0A4V1C5Z6"/>
<feature type="signal peptide" evidence="2">
    <location>
        <begin position="1"/>
        <end position="23"/>
    </location>
</feature>
<dbReference type="EMBL" id="CP034206">
    <property type="protein sequence ID" value="QBZ58115.1"/>
    <property type="molecule type" value="Genomic_DNA"/>
</dbReference>
<name>A0A4V1C5Z6_PYROR</name>
<gene>
    <name evidence="3" type="ORF">PoMZ_03056</name>
</gene>
<organism evidence="3 4">
    <name type="scientific">Pyricularia oryzae</name>
    <name type="common">Rice blast fungus</name>
    <name type="synonym">Magnaporthe oryzae</name>
    <dbReference type="NCBI Taxonomy" id="318829"/>
    <lineage>
        <taxon>Eukaryota</taxon>
        <taxon>Fungi</taxon>
        <taxon>Dikarya</taxon>
        <taxon>Ascomycota</taxon>
        <taxon>Pezizomycotina</taxon>
        <taxon>Sordariomycetes</taxon>
        <taxon>Sordariomycetidae</taxon>
        <taxon>Magnaporthales</taxon>
        <taxon>Pyriculariaceae</taxon>
        <taxon>Pyricularia</taxon>
    </lineage>
</organism>
<feature type="compositionally biased region" description="Pro residues" evidence="1">
    <location>
        <begin position="104"/>
        <end position="115"/>
    </location>
</feature>
<reference evidence="3 4" key="1">
    <citation type="journal article" date="2019" name="Mol. Biol. Evol.">
        <title>Blast fungal genomes show frequent chromosomal changes, gene gains and losses, and effector gene turnover.</title>
        <authorList>
            <person name="Gomez Luciano L.B."/>
            <person name="Jason Tsai I."/>
            <person name="Chuma I."/>
            <person name="Tosa Y."/>
            <person name="Chen Y.H."/>
            <person name="Li J.Y."/>
            <person name="Li M.Y."/>
            <person name="Jade Lu M.Y."/>
            <person name="Nakayashiki H."/>
            <person name="Li W.H."/>
        </authorList>
    </citation>
    <scope>NUCLEOTIDE SEQUENCE [LARGE SCALE GENOMIC DNA]</scope>
    <source>
        <strain evidence="3">MZ5-1-6</strain>
    </source>
</reference>
<evidence type="ECO:0000313" key="4">
    <source>
        <dbReference type="Proteomes" id="UP000294847"/>
    </source>
</evidence>
<feature type="region of interest" description="Disordered" evidence="1">
    <location>
        <begin position="94"/>
        <end position="176"/>
    </location>
</feature>
<evidence type="ECO:0000313" key="3">
    <source>
        <dbReference type="EMBL" id="QBZ58115.1"/>
    </source>
</evidence>
<accession>A0A4V1C5Z6</accession>